<gene>
    <name evidence="4" type="ORF">DICPUDRAFT_34641</name>
</gene>
<proteinExistence type="inferred from homology"/>
<dbReference type="AlphaFoldDB" id="F0ZN37"/>
<evidence type="ECO:0000259" key="3">
    <source>
        <dbReference type="PROSITE" id="PS50011"/>
    </source>
</evidence>
<dbReference type="PROSITE" id="PS50011">
    <property type="entry name" value="PROTEIN_KINASE_DOM"/>
    <property type="match status" value="2"/>
</dbReference>
<dbReference type="Pfam" id="PF00069">
    <property type="entry name" value="Pkinase"/>
    <property type="match status" value="2"/>
</dbReference>
<protein>
    <recommendedName>
        <fullName evidence="3">Protein kinase domain-containing protein</fullName>
    </recommendedName>
</protein>
<feature type="non-terminal residue" evidence="4">
    <location>
        <position position="1"/>
    </location>
</feature>
<dbReference type="EMBL" id="GL871089">
    <property type="protein sequence ID" value="EGC34647.1"/>
    <property type="molecule type" value="Genomic_DNA"/>
</dbReference>
<dbReference type="Pfam" id="PF05725">
    <property type="entry name" value="FNIP"/>
    <property type="match status" value="6"/>
</dbReference>
<dbReference type="KEGG" id="dpp:DICPUDRAFT_34641"/>
<dbReference type="RefSeq" id="XP_003288828.1">
    <property type="nucleotide sequence ID" value="XM_003288780.1"/>
</dbReference>
<evidence type="ECO:0000256" key="2">
    <source>
        <dbReference type="ARBA" id="ARBA00025754"/>
    </source>
</evidence>
<dbReference type="VEuPathDB" id="AmoebaDB:DICPUDRAFT_34641"/>
<keyword evidence="1" id="KW-0677">Repeat</keyword>
<accession>F0ZN37</accession>
<reference evidence="5" key="1">
    <citation type="journal article" date="2011" name="Genome Biol.">
        <title>Comparative genomics of the social amoebae Dictyostelium discoideum and Dictyostelium purpureum.</title>
        <authorList>
            <consortium name="US DOE Joint Genome Institute (JGI-PGF)"/>
            <person name="Sucgang R."/>
            <person name="Kuo A."/>
            <person name="Tian X."/>
            <person name="Salerno W."/>
            <person name="Parikh A."/>
            <person name="Feasley C.L."/>
            <person name="Dalin E."/>
            <person name="Tu H."/>
            <person name="Huang E."/>
            <person name="Barry K."/>
            <person name="Lindquist E."/>
            <person name="Shapiro H."/>
            <person name="Bruce D."/>
            <person name="Schmutz J."/>
            <person name="Salamov A."/>
            <person name="Fey P."/>
            <person name="Gaudet P."/>
            <person name="Anjard C."/>
            <person name="Babu M.M."/>
            <person name="Basu S."/>
            <person name="Bushmanova Y."/>
            <person name="van der Wel H."/>
            <person name="Katoh-Kurasawa M."/>
            <person name="Dinh C."/>
            <person name="Coutinho P.M."/>
            <person name="Saito T."/>
            <person name="Elias M."/>
            <person name="Schaap P."/>
            <person name="Kay R.R."/>
            <person name="Henrissat B."/>
            <person name="Eichinger L."/>
            <person name="Rivero F."/>
            <person name="Putnam N.H."/>
            <person name="West C.M."/>
            <person name="Loomis W.F."/>
            <person name="Chisholm R.L."/>
            <person name="Shaulsky G."/>
            <person name="Strassmann J.E."/>
            <person name="Queller D.C."/>
            <person name="Kuspa A."/>
            <person name="Grigoriev I.V."/>
        </authorList>
    </citation>
    <scope>NUCLEOTIDE SEQUENCE [LARGE SCALE GENOMIC DNA]</scope>
    <source>
        <strain evidence="5">QSDP1</strain>
    </source>
</reference>
<dbReference type="eggNOG" id="KOG0581">
    <property type="taxonomic scope" value="Eukaryota"/>
</dbReference>
<sequence length="1120" mass="126943">IPSTTKYLDLIINKPISLNFIPSSVEYLTLSSYNHPTFPNDIPPTVKCLSMPLFNHPIPVDSIPNTLEALLLDSHNHPIIENSIPESIKVLYLYSNTHDFEESSIPDSVEALILGDDLSYLKEQIFIPSTTKYLNLIIDQPISLHPIPSSVKCISLSSYNHPTFPNGIPPTVKCLSMPHFNHPIPVDSIPHTLEALYLDSHNHPIIENSIPKSIKVLSLESNTHDFEESSIPDSVEALFLGDNFNLEENGDKIPSKNISKFSKYYFSLLYRLIGLEEQCEQIIKFYGYGFGVDQNNNDNGLLYIYMEYLEGYKSIDKVLGKYGDIGLPDFIILHFLSECHKGLDFLHRNNIIHRDFKCGNIIFNSFNVKIIDFGISKYTDYKASKTRGTITHMSPETKNGKVTFGSDFWSLGCTAIEMGGGDLALDENNVPKIPKHFSKRLKLVTRLHLIKDPFYRGIVYFNNYSNMTKKLMEGISDQIKSGISTIIDLSNPEKQTSIPSTIKYLGLIIDEPISFHFIPSSVEYLTLLSYNHPTFPNGIPHTVKCLSMPLFNHPIPVDSVPCTLEGLLLDSHNHPIIENSIPKSIKSLSLGDNFNLLKYGGSIPSSIKVFRCGYNFKSPLKRNNHITKNIQILFLPNYNQPIVEDSIPSSVFFLELGSKFTHFESLKNLPKSIIFLHIGIEDNRDKVKIKKNVPLEEVELEPNVNERVDFGMHSLTMGCDNLPKHIDSEWLIDQSNPLGKGSFSEGVYKAKKLDGKINDKQLPNNGDCVIKIIDTKKFEKIAKRELEIIDILIGLETQCEEIIKFYGYGFGVDQNNNDNGLLYIYMEYLEGYESMDKELKKIGNQRFPEHLILNIVNQCEHGLNFLHKNKIIHRDIKCQNILVNLDFKIKIIDFGISKFTEYKASTFAGTPTHMSPEARNGKTIFKQTPIPSTIRYLDLIIDKPISLHFIPSSVEYLTLSSYNHPTFPNGIPSTIKILSMPLFNHPIPVDAIPQSVEALWLGDGFNLLNHGDKIPSSIKVLMSNYNFQSPLKRNNHIPKNVQILILLNYNQPIIKESIPSGLIILRLGKKFTHFESLQNLPKSILILHIGIEDIKDKDKILQNAPKNIFCFFINGESTNK</sequence>
<dbReference type="PANTHER" id="PTHR32134:SF180">
    <property type="entry name" value="FNIP REPEAT-CONTAINING PROTEIN"/>
    <property type="match status" value="1"/>
</dbReference>
<dbReference type="Proteomes" id="UP000001064">
    <property type="component" value="Unassembled WGS sequence"/>
</dbReference>
<evidence type="ECO:0000313" key="4">
    <source>
        <dbReference type="EMBL" id="EGC34647.1"/>
    </source>
</evidence>
<dbReference type="OrthoDB" id="24162at2759"/>
<evidence type="ECO:0000313" key="5">
    <source>
        <dbReference type="Proteomes" id="UP000001064"/>
    </source>
</evidence>
<dbReference type="InterPro" id="IPR000719">
    <property type="entry name" value="Prot_kinase_dom"/>
</dbReference>
<keyword evidence="5" id="KW-1185">Reference proteome</keyword>
<dbReference type="eggNOG" id="KOG0198">
    <property type="taxonomic scope" value="Eukaryota"/>
</dbReference>
<dbReference type="InterPro" id="IPR008271">
    <property type="entry name" value="Ser/Thr_kinase_AS"/>
</dbReference>
<comment type="similarity">
    <text evidence="2">Belongs to the protein kinase superfamily. STE Ser/Thr protein kinase family.</text>
</comment>
<dbReference type="InterPro" id="IPR008615">
    <property type="entry name" value="FNIP"/>
</dbReference>
<feature type="domain" description="Protein kinase" evidence="3">
    <location>
        <begin position="732"/>
        <end position="1054"/>
    </location>
</feature>
<feature type="domain" description="Protein kinase" evidence="3">
    <location>
        <begin position="229"/>
        <end position="507"/>
    </location>
</feature>
<evidence type="ECO:0000256" key="1">
    <source>
        <dbReference type="ARBA" id="ARBA00022737"/>
    </source>
</evidence>
<dbReference type="GeneID" id="10499434"/>
<dbReference type="PROSITE" id="PS00108">
    <property type="entry name" value="PROTEIN_KINASE_ST"/>
    <property type="match status" value="2"/>
</dbReference>
<dbReference type="SUPFAM" id="SSF56112">
    <property type="entry name" value="Protein kinase-like (PK-like)"/>
    <property type="match status" value="2"/>
</dbReference>
<dbReference type="Gene3D" id="1.10.510.10">
    <property type="entry name" value="Transferase(Phosphotransferase) domain 1"/>
    <property type="match status" value="2"/>
</dbReference>
<organism evidence="4 5">
    <name type="scientific">Dictyostelium purpureum</name>
    <name type="common">Slime mold</name>
    <dbReference type="NCBI Taxonomy" id="5786"/>
    <lineage>
        <taxon>Eukaryota</taxon>
        <taxon>Amoebozoa</taxon>
        <taxon>Evosea</taxon>
        <taxon>Eumycetozoa</taxon>
        <taxon>Dictyostelia</taxon>
        <taxon>Dictyosteliales</taxon>
        <taxon>Dictyosteliaceae</taxon>
        <taxon>Dictyostelium</taxon>
    </lineage>
</organism>
<dbReference type="SMART" id="SM00220">
    <property type="entry name" value="S_TKc"/>
    <property type="match status" value="2"/>
</dbReference>
<dbReference type="STRING" id="5786.F0ZN37"/>
<dbReference type="InterPro" id="IPR051251">
    <property type="entry name" value="STK_FNIP-Repeat"/>
</dbReference>
<dbReference type="GO" id="GO:0005524">
    <property type="term" value="F:ATP binding"/>
    <property type="evidence" value="ECO:0007669"/>
    <property type="project" value="InterPro"/>
</dbReference>
<name>F0ZN37_DICPU</name>
<dbReference type="InterPro" id="IPR011009">
    <property type="entry name" value="Kinase-like_dom_sf"/>
</dbReference>
<dbReference type="InParanoid" id="F0ZN37"/>
<dbReference type="PANTHER" id="PTHR32134">
    <property type="entry name" value="FNIP REPEAT-CONTAINING PROTEIN"/>
    <property type="match status" value="1"/>
</dbReference>
<dbReference type="GO" id="GO:0004672">
    <property type="term" value="F:protein kinase activity"/>
    <property type="evidence" value="ECO:0007669"/>
    <property type="project" value="InterPro"/>
</dbReference>